<gene>
    <name evidence="2" type="ORF">GAO09_02265</name>
</gene>
<keyword evidence="1" id="KW-0732">Signal</keyword>
<keyword evidence="3" id="KW-1185">Reference proteome</keyword>
<reference evidence="2 3" key="1">
    <citation type="submission" date="2019-11" db="EMBL/GenBank/DDBJ databases">
        <title>Genome analysis of Rhizobacterium cereale a novel genus and species isolated from maize roots in North Spain.</title>
        <authorList>
            <person name="Menendez E."/>
            <person name="Flores-Felix J.D."/>
            <person name="Ramirez-Bahena M.-H."/>
            <person name="Igual J.M."/>
            <person name="Garcia-Fraile P."/>
            <person name="Peix A."/>
            <person name="Velazquez E."/>
        </authorList>
    </citation>
    <scope>NUCLEOTIDE SEQUENCE [LARGE SCALE GENOMIC DNA]</scope>
    <source>
        <strain evidence="2 3">RZME27</strain>
    </source>
</reference>
<protein>
    <submittedName>
        <fullName evidence="2">Uncharacterized protein</fullName>
    </submittedName>
</protein>
<dbReference type="AlphaFoldDB" id="A0A6A8A512"/>
<dbReference type="RefSeq" id="WP_153352419.1">
    <property type="nucleotide sequence ID" value="NZ_JAYKOO010000003.1"/>
</dbReference>
<sequence length="106" mass="11790">MHRTLRNLALTASFIACAAPAFSAENKGRIRNATAAEIRAHLNEGSQEATTDRSGYTYRKGSKRGYKISTGKICIRFENKQTDCADIKTDGSKFHMITNDGTRTRF</sequence>
<dbReference type="Proteomes" id="UP000435138">
    <property type="component" value="Unassembled WGS sequence"/>
</dbReference>
<accession>A0A6A8A512</accession>
<evidence type="ECO:0000313" key="3">
    <source>
        <dbReference type="Proteomes" id="UP000435138"/>
    </source>
</evidence>
<comment type="caution">
    <text evidence="2">The sequence shown here is derived from an EMBL/GenBank/DDBJ whole genome shotgun (WGS) entry which is preliminary data.</text>
</comment>
<organism evidence="2 3">
    <name type="scientific">Endobacterium cereale</name>
    <dbReference type="NCBI Taxonomy" id="2663029"/>
    <lineage>
        <taxon>Bacteria</taxon>
        <taxon>Pseudomonadati</taxon>
        <taxon>Pseudomonadota</taxon>
        <taxon>Alphaproteobacteria</taxon>
        <taxon>Hyphomicrobiales</taxon>
        <taxon>Rhizobiaceae</taxon>
        <taxon>Endobacterium</taxon>
    </lineage>
</organism>
<dbReference type="PROSITE" id="PS51257">
    <property type="entry name" value="PROKAR_LIPOPROTEIN"/>
    <property type="match status" value="1"/>
</dbReference>
<feature type="chain" id="PRO_5025667966" evidence="1">
    <location>
        <begin position="24"/>
        <end position="106"/>
    </location>
</feature>
<evidence type="ECO:0000313" key="2">
    <source>
        <dbReference type="EMBL" id="MQY44898.1"/>
    </source>
</evidence>
<name>A0A6A8A512_9HYPH</name>
<proteinExistence type="predicted"/>
<evidence type="ECO:0000256" key="1">
    <source>
        <dbReference type="SAM" id="SignalP"/>
    </source>
</evidence>
<feature type="signal peptide" evidence="1">
    <location>
        <begin position="1"/>
        <end position="23"/>
    </location>
</feature>
<dbReference type="EMBL" id="WIXI01000022">
    <property type="protein sequence ID" value="MQY44898.1"/>
    <property type="molecule type" value="Genomic_DNA"/>
</dbReference>